<evidence type="ECO:0000256" key="1">
    <source>
        <dbReference type="ARBA" id="ARBA00004613"/>
    </source>
</evidence>
<dbReference type="GO" id="GO:0005549">
    <property type="term" value="F:odorant binding"/>
    <property type="evidence" value="ECO:0007669"/>
    <property type="project" value="InterPro"/>
</dbReference>
<gene>
    <name evidence="5" type="ORF">NQ314_017435</name>
</gene>
<feature type="compositionally biased region" description="Low complexity" evidence="4">
    <location>
        <begin position="40"/>
        <end position="52"/>
    </location>
</feature>
<evidence type="ECO:0000313" key="5">
    <source>
        <dbReference type="EMBL" id="KAJ8929832.1"/>
    </source>
</evidence>
<dbReference type="InterPro" id="IPR052295">
    <property type="entry name" value="Odorant-binding_protein"/>
</dbReference>
<dbReference type="EMBL" id="JANEYF010004857">
    <property type="protein sequence ID" value="KAJ8929832.1"/>
    <property type="molecule type" value="Genomic_DNA"/>
</dbReference>
<dbReference type="Pfam" id="PF01395">
    <property type="entry name" value="PBP_GOBP"/>
    <property type="match status" value="1"/>
</dbReference>
<keyword evidence="3" id="KW-0964">Secreted</keyword>
<evidence type="ECO:0000313" key="6">
    <source>
        <dbReference type="Proteomes" id="UP001162156"/>
    </source>
</evidence>
<evidence type="ECO:0000256" key="3">
    <source>
        <dbReference type="ARBA" id="ARBA00022525"/>
    </source>
</evidence>
<name>A0AAV8WUI0_9CUCU</name>
<dbReference type="GO" id="GO:0005576">
    <property type="term" value="C:extracellular region"/>
    <property type="evidence" value="ECO:0007669"/>
    <property type="project" value="UniProtKB-SubCell"/>
</dbReference>
<protein>
    <submittedName>
        <fullName evidence="5">Uncharacterized protein</fullName>
    </submittedName>
</protein>
<dbReference type="Gene3D" id="1.10.238.20">
    <property type="entry name" value="Pheromone/general odorant binding protein domain"/>
    <property type="match status" value="1"/>
</dbReference>
<feature type="region of interest" description="Disordered" evidence="4">
    <location>
        <begin position="37"/>
        <end position="117"/>
    </location>
</feature>
<sequence>ALECGIGRVDSDFLKETLSTCVKNNETLEKIWEMASAIPSPDSMQDSDSSSSESEKPLTQNSRRTRGSRIKRATTNVQSKTIQVNERRQNEAKLNQSTGDSEENGRTEDTTTSGPESSETCIVQCVFDYLDMTDDNGFPQQSKFLERLLKSATGRELRIFMQESADECFQKMDKENNSDPCSYSTQLVTCFANKGRLNCEDWPAGNLPF</sequence>
<accession>A0AAV8WUI0</accession>
<comment type="subcellular location">
    <subcellularLocation>
        <location evidence="1">Secreted</location>
    </subcellularLocation>
</comment>
<feature type="non-terminal residue" evidence="5">
    <location>
        <position position="1"/>
    </location>
</feature>
<proteinExistence type="inferred from homology"/>
<feature type="compositionally biased region" description="Polar residues" evidence="4">
    <location>
        <begin position="73"/>
        <end position="84"/>
    </location>
</feature>
<feature type="compositionally biased region" description="Basic residues" evidence="4">
    <location>
        <begin position="63"/>
        <end position="72"/>
    </location>
</feature>
<dbReference type="PANTHER" id="PTHR21066:SF9">
    <property type="entry name" value="ODORANT-BINDING PROTEIN 59A"/>
    <property type="match status" value="1"/>
</dbReference>
<dbReference type="InterPro" id="IPR006170">
    <property type="entry name" value="PBP/GOBP"/>
</dbReference>
<reference evidence="5" key="1">
    <citation type="journal article" date="2023" name="Insect Mol. Biol.">
        <title>Genome sequencing provides insights into the evolution of gene families encoding plant cell wall-degrading enzymes in longhorned beetles.</title>
        <authorList>
            <person name="Shin N.R."/>
            <person name="Okamura Y."/>
            <person name="Kirsch R."/>
            <person name="Pauchet Y."/>
        </authorList>
    </citation>
    <scope>NUCLEOTIDE SEQUENCE</scope>
    <source>
        <strain evidence="5">RBIC_L_NR</strain>
    </source>
</reference>
<evidence type="ECO:0000256" key="4">
    <source>
        <dbReference type="SAM" id="MobiDB-lite"/>
    </source>
</evidence>
<organism evidence="5 6">
    <name type="scientific">Rhamnusium bicolor</name>
    <dbReference type="NCBI Taxonomy" id="1586634"/>
    <lineage>
        <taxon>Eukaryota</taxon>
        <taxon>Metazoa</taxon>
        <taxon>Ecdysozoa</taxon>
        <taxon>Arthropoda</taxon>
        <taxon>Hexapoda</taxon>
        <taxon>Insecta</taxon>
        <taxon>Pterygota</taxon>
        <taxon>Neoptera</taxon>
        <taxon>Endopterygota</taxon>
        <taxon>Coleoptera</taxon>
        <taxon>Polyphaga</taxon>
        <taxon>Cucujiformia</taxon>
        <taxon>Chrysomeloidea</taxon>
        <taxon>Cerambycidae</taxon>
        <taxon>Lepturinae</taxon>
        <taxon>Rhagiini</taxon>
        <taxon>Rhamnusium</taxon>
    </lineage>
</organism>
<comment type="similarity">
    <text evidence="2">Belongs to the PBP/GOBP family.</text>
</comment>
<evidence type="ECO:0000256" key="2">
    <source>
        <dbReference type="ARBA" id="ARBA00008098"/>
    </source>
</evidence>
<dbReference type="SUPFAM" id="SSF47565">
    <property type="entry name" value="Insect pheromone/odorant-binding proteins"/>
    <property type="match status" value="1"/>
</dbReference>
<dbReference type="CDD" id="cd23992">
    <property type="entry name" value="PBP_GOBP"/>
    <property type="match status" value="1"/>
</dbReference>
<dbReference type="Proteomes" id="UP001162156">
    <property type="component" value="Unassembled WGS sequence"/>
</dbReference>
<comment type="caution">
    <text evidence="5">The sequence shown here is derived from an EMBL/GenBank/DDBJ whole genome shotgun (WGS) entry which is preliminary data.</text>
</comment>
<dbReference type="AlphaFoldDB" id="A0AAV8WUI0"/>
<dbReference type="PANTHER" id="PTHR21066">
    <property type="entry name" value="ODORANT-BINDING PROTEIN 59A-RELATED"/>
    <property type="match status" value="1"/>
</dbReference>
<dbReference type="InterPro" id="IPR036728">
    <property type="entry name" value="PBP_GOBP_sf"/>
</dbReference>
<keyword evidence="6" id="KW-1185">Reference proteome</keyword>